<sequence length="503" mass="55125">MVDTTGRTIVIVGGGTAGWMAAAALRRFSPPTTRIRLLESDRIGAVGVGEATIPQIRLFNAGLGIDEDEFVRETQGSFKLGIEFIDWSGRGSRYIHAFGTIGRGLGLVPFHHYWLRHAQAGGASRYWDYSPTALAASRNAFARDLGRPELPSGVAWAFHFDAGLYAAYLRRYAEARGVERTEGEVAHVSLHGETGHIEAVTLQGGERLAGDFFVDCTGFRGLLIEDALQAGYDDWRRLLPCDRALAVPSAAAGPLTPYTRATAREAGWQWRIPLQHRTGNGLVYSSAHLSDDRAAEILLANLDGAPLAEPKPLRFVTGRRRRAWVGNCVALGLAAGFLEPLESTSIHLIQSGIARLLELFPTDPVSPADVDEYNAQTEREWTAIRDFLVLHYHANARPEPFWAERRALAIPDTLRHRMELFRQTGRVTAREHDLFKEPAWIQVLLGQGVVPQGHHPLADALPADQLDQLLSLARAHAAQVAARMPAHQAFIAAHCAAPRKAAA</sequence>
<feature type="binding site" evidence="2">
    <location>
        <begin position="14"/>
        <end position="17"/>
    </location>
    <ligand>
        <name>FAD</name>
        <dbReference type="ChEBI" id="CHEBI:57692"/>
    </ligand>
</feature>
<dbReference type="InterPro" id="IPR036188">
    <property type="entry name" value="FAD/NAD-bd_sf"/>
</dbReference>
<evidence type="ECO:0000313" key="4">
    <source>
        <dbReference type="Proteomes" id="UP000218151"/>
    </source>
</evidence>
<dbReference type="PANTHER" id="PTHR43747">
    <property type="entry name" value="FAD-BINDING PROTEIN"/>
    <property type="match status" value="1"/>
</dbReference>
<dbReference type="InterPro" id="IPR050816">
    <property type="entry name" value="Flavin-dep_Halogenase_NPB"/>
</dbReference>
<feature type="binding site" evidence="2">
    <location>
        <position position="79"/>
    </location>
    <ligand>
        <name>7-chloro-L-tryptophan</name>
        <dbReference type="ChEBI" id="CHEBI:58713"/>
    </ligand>
</feature>
<comment type="caution">
    <text evidence="3">The sequence shown here is derived from an EMBL/GenBank/DDBJ whole genome shotgun (WGS) entry which is preliminary data.</text>
</comment>
<dbReference type="InterPro" id="IPR033856">
    <property type="entry name" value="Trp_halogen"/>
</dbReference>
<organism evidence="3 4">
    <name type="scientific">Sphingomonas lenta</name>
    <dbReference type="NCBI Taxonomy" id="1141887"/>
    <lineage>
        <taxon>Bacteria</taxon>
        <taxon>Pseudomonadati</taxon>
        <taxon>Pseudomonadota</taxon>
        <taxon>Alphaproteobacteria</taxon>
        <taxon>Sphingomonadales</taxon>
        <taxon>Sphingomonadaceae</taxon>
        <taxon>Sphingomonas</taxon>
    </lineage>
</organism>
<dbReference type="InterPro" id="IPR006905">
    <property type="entry name" value="Flavin_halogenase"/>
</dbReference>
<dbReference type="PANTHER" id="PTHR43747:SF4">
    <property type="entry name" value="FLAVIN-DEPENDENT TRYPTOPHAN HALOGENASE"/>
    <property type="match status" value="1"/>
</dbReference>
<dbReference type="OrthoDB" id="462203at2"/>
<feature type="binding site" evidence="2">
    <location>
        <position position="333"/>
    </location>
    <ligand>
        <name>FAD</name>
        <dbReference type="ChEBI" id="CHEBI:57692"/>
    </ligand>
</feature>
<evidence type="ECO:0000256" key="1">
    <source>
        <dbReference type="PIRSR" id="PIRSR011396-1"/>
    </source>
</evidence>
<dbReference type="Pfam" id="PF04820">
    <property type="entry name" value="Trp_halogenase"/>
    <property type="match status" value="1"/>
</dbReference>
<dbReference type="EMBL" id="NSLI01000001">
    <property type="protein sequence ID" value="PAX09266.1"/>
    <property type="molecule type" value="Genomic_DNA"/>
</dbReference>
<keyword evidence="2" id="KW-0547">Nucleotide-binding</keyword>
<accession>A0A2A2SJ51</accession>
<dbReference type="Gene3D" id="3.50.50.60">
    <property type="entry name" value="FAD/NAD(P)-binding domain"/>
    <property type="match status" value="1"/>
</dbReference>
<evidence type="ECO:0000313" key="3">
    <source>
        <dbReference type="EMBL" id="PAX09266.1"/>
    </source>
</evidence>
<feature type="binding site" evidence="2">
    <location>
        <position position="185"/>
    </location>
    <ligand>
        <name>FAD</name>
        <dbReference type="ChEBI" id="CHEBI:57692"/>
    </ligand>
</feature>
<protein>
    <submittedName>
        <fullName evidence="3">Tryptophan halogenase</fullName>
    </submittedName>
</protein>
<keyword evidence="4" id="KW-1185">Reference proteome</keyword>
<dbReference type="RefSeq" id="WP_095996372.1">
    <property type="nucleotide sequence ID" value="NZ_NSLI01000001.1"/>
</dbReference>
<feature type="active site" evidence="1">
    <location>
        <position position="79"/>
    </location>
</feature>
<feature type="binding site" evidence="2">
    <location>
        <position position="346"/>
    </location>
    <ligand>
        <name>L-tryptophan</name>
        <dbReference type="ChEBI" id="CHEBI:57912"/>
    </ligand>
</feature>
<dbReference type="AlphaFoldDB" id="A0A2A2SJ51"/>
<gene>
    <name evidence="3" type="ORF">CKY28_00430</name>
</gene>
<keyword evidence="2" id="KW-0285">Flavoprotein</keyword>
<name>A0A2A2SJ51_9SPHN</name>
<feature type="binding site" evidence="2">
    <location>
        <position position="342"/>
    </location>
    <ligand>
        <name>L-tryptophan</name>
        <dbReference type="ChEBI" id="CHEBI:57912"/>
    </ligand>
</feature>
<dbReference type="Proteomes" id="UP000218151">
    <property type="component" value="Unassembled WGS sequence"/>
</dbReference>
<dbReference type="GO" id="GO:0004497">
    <property type="term" value="F:monooxygenase activity"/>
    <property type="evidence" value="ECO:0007669"/>
    <property type="project" value="InterPro"/>
</dbReference>
<evidence type="ECO:0000256" key="2">
    <source>
        <dbReference type="PIRSR" id="PIRSR011396-2"/>
    </source>
</evidence>
<reference evidence="4" key="1">
    <citation type="submission" date="2017-09" db="EMBL/GenBank/DDBJ databases">
        <authorList>
            <person name="Feng G."/>
            <person name="Zhu H."/>
        </authorList>
    </citation>
    <scope>NUCLEOTIDE SEQUENCE [LARGE SCALE GENOMIC DNA]</scope>
    <source>
        <strain evidence="4">1PNM-20</strain>
    </source>
</reference>
<keyword evidence="2" id="KW-0274">FAD</keyword>
<dbReference type="SUPFAM" id="SSF51905">
    <property type="entry name" value="FAD/NAD(P)-binding domain"/>
    <property type="match status" value="1"/>
</dbReference>
<dbReference type="PIRSF" id="PIRSF011396">
    <property type="entry name" value="Trp_halogenase"/>
    <property type="match status" value="1"/>
</dbReference>
<dbReference type="GO" id="GO:0000166">
    <property type="term" value="F:nucleotide binding"/>
    <property type="evidence" value="ECO:0007669"/>
    <property type="project" value="UniProtKB-KW"/>
</dbReference>
<proteinExistence type="predicted"/>